<reference evidence="1" key="1">
    <citation type="submission" date="2019-10" db="EMBL/GenBank/DDBJ databases">
        <title>Conservation and host-specific expression of non-tandemly repeated heterogenous ribosome RNA gene in arbuscular mycorrhizal fungi.</title>
        <authorList>
            <person name="Maeda T."/>
            <person name="Kobayashi Y."/>
            <person name="Nakagawa T."/>
            <person name="Ezawa T."/>
            <person name="Yamaguchi K."/>
            <person name="Bino T."/>
            <person name="Nishimoto Y."/>
            <person name="Shigenobu S."/>
            <person name="Kawaguchi M."/>
        </authorList>
    </citation>
    <scope>NUCLEOTIDE SEQUENCE</scope>
    <source>
        <strain evidence="1">HR1</strain>
    </source>
</reference>
<protein>
    <submittedName>
        <fullName evidence="1">Uncharacterized protein</fullName>
    </submittedName>
</protein>
<evidence type="ECO:0000313" key="2">
    <source>
        <dbReference type="Proteomes" id="UP000615446"/>
    </source>
</evidence>
<dbReference type="AlphaFoldDB" id="A0A8H3LMA1"/>
<sequence>MRAEIVHNSKDQLFKLTILFIQDNVNIDYNDIFTNIDNLDCWNFSNIRILYLVKEIIPKSFSKFLKELKILEQSKYKITREVIDTLVFQSKHLIWEHRNVYQVRLEQSRGIDS</sequence>
<organism evidence="1 2">
    <name type="scientific">Rhizophagus clarus</name>
    <dbReference type="NCBI Taxonomy" id="94130"/>
    <lineage>
        <taxon>Eukaryota</taxon>
        <taxon>Fungi</taxon>
        <taxon>Fungi incertae sedis</taxon>
        <taxon>Mucoromycota</taxon>
        <taxon>Glomeromycotina</taxon>
        <taxon>Glomeromycetes</taxon>
        <taxon>Glomerales</taxon>
        <taxon>Glomeraceae</taxon>
        <taxon>Rhizophagus</taxon>
    </lineage>
</organism>
<dbReference type="Proteomes" id="UP000615446">
    <property type="component" value="Unassembled WGS sequence"/>
</dbReference>
<dbReference type="EMBL" id="BLAL01000172">
    <property type="protein sequence ID" value="GES87899.1"/>
    <property type="molecule type" value="Genomic_DNA"/>
</dbReference>
<proteinExistence type="predicted"/>
<comment type="caution">
    <text evidence="1">The sequence shown here is derived from an EMBL/GenBank/DDBJ whole genome shotgun (WGS) entry which is preliminary data.</text>
</comment>
<evidence type="ECO:0000313" key="1">
    <source>
        <dbReference type="EMBL" id="GES87899.1"/>
    </source>
</evidence>
<gene>
    <name evidence="1" type="ORF">RCL2_001486800</name>
</gene>
<accession>A0A8H3LMA1</accession>
<name>A0A8H3LMA1_9GLOM</name>